<dbReference type="GO" id="GO:0043565">
    <property type="term" value="F:sequence-specific DNA binding"/>
    <property type="evidence" value="ECO:0007669"/>
    <property type="project" value="InterPro"/>
</dbReference>
<organism evidence="6 7">
    <name type="scientific">Aphanomyces euteiches</name>
    <dbReference type="NCBI Taxonomy" id="100861"/>
    <lineage>
        <taxon>Eukaryota</taxon>
        <taxon>Sar</taxon>
        <taxon>Stramenopiles</taxon>
        <taxon>Oomycota</taxon>
        <taxon>Saprolegniomycetes</taxon>
        <taxon>Saprolegniales</taxon>
        <taxon>Verrucalvaceae</taxon>
        <taxon>Aphanomyces</taxon>
    </lineage>
</organism>
<dbReference type="VEuPathDB" id="FungiDB:AeMF1_008548"/>
<proteinExistence type="inferred from homology"/>
<name>A0A6G0X5P4_9STRA</name>
<dbReference type="GO" id="GO:0003700">
    <property type="term" value="F:DNA-binding transcription factor activity"/>
    <property type="evidence" value="ECO:0007669"/>
    <property type="project" value="InterPro"/>
</dbReference>
<feature type="domain" description="HSF-type DNA-binding" evidence="5">
    <location>
        <begin position="96"/>
        <end position="190"/>
    </location>
</feature>
<dbReference type="PANTHER" id="PTHR10015:SF206">
    <property type="entry name" value="HSF-TYPE DNA-BINDING DOMAIN-CONTAINING PROTEIN"/>
    <property type="match status" value="1"/>
</dbReference>
<comment type="subcellular location">
    <subcellularLocation>
        <location evidence="1">Nucleus</location>
    </subcellularLocation>
</comment>
<dbReference type="GO" id="GO:0005634">
    <property type="term" value="C:nucleus"/>
    <property type="evidence" value="ECO:0007669"/>
    <property type="project" value="UniProtKB-SubCell"/>
</dbReference>
<comment type="similarity">
    <text evidence="4">Belongs to the HSF family.</text>
</comment>
<keyword evidence="3" id="KW-0539">Nucleus</keyword>
<dbReference type="Pfam" id="PF00447">
    <property type="entry name" value="HSF_DNA-bind"/>
    <property type="match status" value="1"/>
</dbReference>
<keyword evidence="2" id="KW-0238">DNA-binding</keyword>
<dbReference type="Gene3D" id="1.10.10.10">
    <property type="entry name" value="Winged helix-like DNA-binding domain superfamily/Winged helix DNA-binding domain"/>
    <property type="match status" value="1"/>
</dbReference>
<accession>A0A6G0X5P4</accession>
<dbReference type="AlphaFoldDB" id="A0A6G0X5P4"/>
<dbReference type="SMART" id="SM00415">
    <property type="entry name" value="HSF"/>
    <property type="match status" value="1"/>
</dbReference>
<keyword evidence="7" id="KW-1185">Reference proteome</keyword>
<dbReference type="PANTHER" id="PTHR10015">
    <property type="entry name" value="HEAT SHOCK TRANSCRIPTION FACTOR"/>
    <property type="match status" value="1"/>
</dbReference>
<dbReference type="EMBL" id="VJMJ01000101">
    <property type="protein sequence ID" value="KAF0735182.1"/>
    <property type="molecule type" value="Genomic_DNA"/>
</dbReference>
<protein>
    <recommendedName>
        <fullName evidence="5">HSF-type DNA-binding domain-containing protein</fullName>
    </recommendedName>
</protein>
<evidence type="ECO:0000256" key="3">
    <source>
        <dbReference type="ARBA" id="ARBA00023242"/>
    </source>
</evidence>
<evidence type="ECO:0000313" key="7">
    <source>
        <dbReference type="Proteomes" id="UP000481153"/>
    </source>
</evidence>
<dbReference type="InterPro" id="IPR036390">
    <property type="entry name" value="WH_DNA-bd_sf"/>
</dbReference>
<evidence type="ECO:0000256" key="2">
    <source>
        <dbReference type="ARBA" id="ARBA00023125"/>
    </source>
</evidence>
<evidence type="ECO:0000313" key="6">
    <source>
        <dbReference type="EMBL" id="KAF0735182.1"/>
    </source>
</evidence>
<dbReference type="Proteomes" id="UP000481153">
    <property type="component" value="Unassembled WGS sequence"/>
</dbReference>
<gene>
    <name evidence="6" type="ORF">Ae201684_008391</name>
</gene>
<evidence type="ECO:0000256" key="1">
    <source>
        <dbReference type="ARBA" id="ARBA00004123"/>
    </source>
</evidence>
<reference evidence="6 7" key="1">
    <citation type="submission" date="2019-07" db="EMBL/GenBank/DDBJ databases">
        <title>Genomics analysis of Aphanomyces spp. identifies a new class of oomycete effector associated with host adaptation.</title>
        <authorList>
            <person name="Gaulin E."/>
        </authorList>
    </citation>
    <scope>NUCLEOTIDE SEQUENCE [LARGE SCALE GENOMIC DNA]</scope>
    <source>
        <strain evidence="6 7">ATCC 201684</strain>
    </source>
</reference>
<evidence type="ECO:0000256" key="4">
    <source>
        <dbReference type="RuleBase" id="RU004020"/>
    </source>
</evidence>
<dbReference type="InterPro" id="IPR036388">
    <property type="entry name" value="WH-like_DNA-bd_sf"/>
</dbReference>
<evidence type="ECO:0000259" key="5">
    <source>
        <dbReference type="SMART" id="SM00415"/>
    </source>
</evidence>
<dbReference type="SUPFAM" id="SSF46785">
    <property type="entry name" value="Winged helix' DNA-binding domain"/>
    <property type="match status" value="1"/>
</dbReference>
<comment type="caution">
    <text evidence="6">The sequence shown here is derived from an EMBL/GenBank/DDBJ whole genome shotgun (WGS) entry which is preliminary data.</text>
</comment>
<dbReference type="InterPro" id="IPR000232">
    <property type="entry name" value="HSF_DNA-bd"/>
</dbReference>
<sequence length="245" mass="27812">MALQCLTLNRDVNTVKIVWRNYEAGVAWGTARRVQVMQTILDLGSICGFALKKLAAMANDNTHENMSEFLQQAMFHFDDQELSDTEDVGAAGATDKNATYLERVYTMLEECVPTVAAWSKGGAAFVVFDTKALEAMYLPQYFTSVKFESFCRQLNAYRFQKIKLDANVFEFSHPEFIRGHRDKLGLIGRRRRVRKLNARVIDTMTDSEVRSTLIDVVAFVRAMQAELDETKAIIQSLSAENKQNE</sequence>